<evidence type="ECO:0000313" key="2">
    <source>
        <dbReference type="EMBL" id="NMO18820.1"/>
    </source>
</evidence>
<feature type="transmembrane region" description="Helical" evidence="1">
    <location>
        <begin position="106"/>
        <end position="126"/>
    </location>
</feature>
<feature type="transmembrane region" description="Helical" evidence="1">
    <location>
        <begin position="69"/>
        <end position="86"/>
    </location>
</feature>
<evidence type="ECO:0000313" key="3">
    <source>
        <dbReference type="Proteomes" id="UP000518300"/>
    </source>
</evidence>
<reference evidence="2 3" key="1">
    <citation type="submission" date="2020-04" db="EMBL/GenBank/DDBJ databases">
        <title>Draft genome of Pyxidicoccus fallax type strain.</title>
        <authorList>
            <person name="Whitworth D.E."/>
        </authorList>
    </citation>
    <scope>NUCLEOTIDE SEQUENCE [LARGE SCALE GENOMIC DNA]</scope>
    <source>
        <strain evidence="2 3">DSM 14698</strain>
    </source>
</reference>
<dbReference type="RefSeq" id="WP_169348083.1">
    <property type="nucleotide sequence ID" value="NZ_JABBJJ010000155.1"/>
</dbReference>
<feature type="transmembrane region" description="Helical" evidence="1">
    <location>
        <begin position="40"/>
        <end position="57"/>
    </location>
</feature>
<keyword evidence="1" id="KW-0812">Transmembrane</keyword>
<proteinExistence type="predicted"/>
<gene>
    <name evidence="2" type="ORF">HG543_28735</name>
</gene>
<dbReference type="AlphaFoldDB" id="A0A848LMC2"/>
<feature type="transmembrane region" description="Helical" evidence="1">
    <location>
        <begin position="7"/>
        <end position="28"/>
    </location>
</feature>
<name>A0A848LMC2_9BACT</name>
<evidence type="ECO:0000256" key="1">
    <source>
        <dbReference type="SAM" id="Phobius"/>
    </source>
</evidence>
<dbReference type="EMBL" id="JABBJJ010000155">
    <property type="protein sequence ID" value="NMO18820.1"/>
    <property type="molecule type" value="Genomic_DNA"/>
</dbReference>
<organism evidence="2 3">
    <name type="scientific">Pyxidicoccus fallax</name>
    <dbReference type="NCBI Taxonomy" id="394095"/>
    <lineage>
        <taxon>Bacteria</taxon>
        <taxon>Pseudomonadati</taxon>
        <taxon>Myxococcota</taxon>
        <taxon>Myxococcia</taxon>
        <taxon>Myxococcales</taxon>
        <taxon>Cystobacterineae</taxon>
        <taxon>Myxococcaceae</taxon>
        <taxon>Pyxidicoccus</taxon>
    </lineage>
</organism>
<comment type="caution">
    <text evidence="2">The sequence shown here is derived from an EMBL/GenBank/DDBJ whole genome shotgun (WGS) entry which is preliminary data.</text>
</comment>
<keyword evidence="1" id="KW-0472">Membrane</keyword>
<sequence length="149" mass="16814">MNGWRLVGGILLDVAGLVAGSLAGFWAFYGMYEGTKGDFWFIRLTMMVPSAVVMALLSSLLRHDVPWRCWLRFALFELMTLLLLVMDVEHDWGKRFLYAGYWEGVIHLVLSLLLDAAVYAVALNVWRLGRPLKRLARGGRLTTACPGPR</sequence>
<accession>A0A848LMC2</accession>
<keyword evidence="3" id="KW-1185">Reference proteome</keyword>
<protein>
    <submittedName>
        <fullName evidence="2">Uncharacterized protein</fullName>
    </submittedName>
</protein>
<dbReference type="Proteomes" id="UP000518300">
    <property type="component" value="Unassembled WGS sequence"/>
</dbReference>
<keyword evidence="1" id="KW-1133">Transmembrane helix</keyword>